<comment type="caution">
    <text evidence="1">The sequence shown here is derived from an EMBL/GenBank/DDBJ whole genome shotgun (WGS) entry which is preliminary data.</text>
</comment>
<gene>
    <name evidence="1" type="ORF">GMARGA_LOCUS4316</name>
</gene>
<evidence type="ECO:0000313" key="2">
    <source>
        <dbReference type="Proteomes" id="UP000789901"/>
    </source>
</evidence>
<dbReference type="Proteomes" id="UP000789901">
    <property type="component" value="Unassembled WGS sequence"/>
</dbReference>
<dbReference type="EMBL" id="CAJVQB010001684">
    <property type="protein sequence ID" value="CAG8545927.1"/>
    <property type="molecule type" value="Genomic_DNA"/>
</dbReference>
<accession>A0ABN7U9X8</accession>
<reference evidence="1 2" key="1">
    <citation type="submission" date="2021-06" db="EMBL/GenBank/DDBJ databases">
        <authorList>
            <person name="Kallberg Y."/>
            <person name="Tangrot J."/>
            <person name="Rosling A."/>
        </authorList>
    </citation>
    <scope>NUCLEOTIDE SEQUENCE [LARGE SCALE GENOMIC DNA]</scope>
    <source>
        <strain evidence="1 2">120-4 pot B 10/14</strain>
    </source>
</reference>
<protein>
    <submittedName>
        <fullName evidence="1">2058_t:CDS:1</fullName>
    </submittedName>
</protein>
<keyword evidence="2" id="KW-1185">Reference proteome</keyword>
<name>A0ABN7U9X8_GIGMA</name>
<organism evidence="1 2">
    <name type="scientific">Gigaspora margarita</name>
    <dbReference type="NCBI Taxonomy" id="4874"/>
    <lineage>
        <taxon>Eukaryota</taxon>
        <taxon>Fungi</taxon>
        <taxon>Fungi incertae sedis</taxon>
        <taxon>Mucoromycota</taxon>
        <taxon>Glomeromycotina</taxon>
        <taxon>Glomeromycetes</taxon>
        <taxon>Diversisporales</taxon>
        <taxon>Gigasporaceae</taxon>
        <taxon>Gigaspora</taxon>
    </lineage>
</organism>
<proteinExistence type="predicted"/>
<evidence type="ECO:0000313" key="1">
    <source>
        <dbReference type="EMBL" id="CAG8545927.1"/>
    </source>
</evidence>
<sequence>MRIPELAITLKEHSDIIYQYASKFINTHDIAQQYKERSNQHGIYGSIPVNSADIPIDVTVSHRSKRLKTDQGSYTTRD</sequence>